<reference evidence="1" key="2">
    <citation type="journal article" date="2024" name="Plant">
        <title>Genomic evolution and insights into agronomic trait innovations of Sesamum species.</title>
        <authorList>
            <person name="Miao H."/>
            <person name="Wang L."/>
            <person name="Qu L."/>
            <person name="Liu H."/>
            <person name="Sun Y."/>
            <person name="Le M."/>
            <person name="Wang Q."/>
            <person name="Wei S."/>
            <person name="Zheng Y."/>
            <person name="Lin W."/>
            <person name="Duan Y."/>
            <person name="Cao H."/>
            <person name="Xiong S."/>
            <person name="Wang X."/>
            <person name="Wei L."/>
            <person name="Li C."/>
            <person name="Ma Q."/>
            <person name="Ju M."/>
            <person name="Zhao R."/>
            <person name="Li G."/>
            <person name="Mu C."/>
            <person name="Tian Q."/>
            <person name="Mei H."/>
            <person name="Zhang T."/>
            <person name="Gao T."/>
            <person name="Zhang H."/>
        </authorList>
    </citation>
    <scope>NUCLEOTIDE SEQUENCE</scope>
    <source>
        <strain evidence="1">3651</strain>
    </source>
</reference>
<dbReference type="PANTHER" id="PTHR44376">
    <property type="entry name" value="TRANSCRIPTIONAL REGULATOR OF FILAMENTOUS GROWTH FLO8"/>
    <property type="match status" value="1"/>
</dbReference>
<reference evidence="1" key="1">
    <citation type="submission" date="2020-06" db="EMBL/GenBank/DDBJ databases">
        <authorList>
            <person name="Li T."/>
            <person name="Hu X."/>
            <person name="Zhang T."/>
            <person name="Song X."/>
            <person name="Zhang H."/>
            <person name="Dai N."/>
            <person name="Sheng W."/>
            <person name="Hou X."/>
            <person name="Wei L."/>
        </authorList>
    </citation>
    <scope>NUCLEOTIDE SEQUENCE</scope>
    <source>
        <strain evidence="1">3651</strain>
        <tissue evidence="1">Leaf</tissue>
    </source>
</reference>
<dbReference type="GO" id="GO:0003714">
    <property type="term" value="F:transcription corepressor activity"/>
    <property type="evidence" value="ECO:0007669"/>
    <property type="project" value="InterPro"/>
</dbReference>
<dbReference type="Pfam" id="PF08513">
    <property type="entry name" value="LisH"/>
    <property type="match status" value="1"/>
</dbReference>
<dbReference type="InterPro" id="IPR044716">
    <property type="entry name" value="LEUNIG-like"/>
</dbReference>
<keyword evidence="2" id="KW-1185">Reference proteome</keyword>
<organism evidence="1 2">
    <name type="scientific">Sesamum alatum</name>
    <dbReference type="NCBI Taxonomy" id="300844"/>
    <lineage>
        <taxon>Eukaryota</taxon>
        <taxon>Viridiplantae</taxon>
        <taxon>Streptophyta</taxon>
        <taxon>Embryophyta</taxon>
        <taxon>Tracheophyta</taxon>
        <taxon>Spermatophyta</taxon>
        <taxon>Magnoliopsida</taxon>
        <taxon>eudicotyledons</taxon>
        <taxon>Gunneridae</taxon>
        <taxon>Pentapetalae</taxon>
        <taxon>asterids</taxon>
        <taxon>lamiids</taxon>
        <taxon>Lamiales</taxon>
        <taxon>Pedaliaceae</taxon>
        <taxon>Sesamum</taxon>
    </lineage>
</organism>
<dbReference type="PROSITE" id="PS50896">
    <property type="entry name" value="LISH"/>
    <property type="match status" value="1"/>
</dbReference>
<dbReference type="InterPro" id="IPR006594">
    <property type="entry name" value="LisH"/>
</dbReference>
<gene>
    <name evidence="1" type="ORF">Salat_1812400</name>
</gene>
<evidence type="ECO:0000313" key="1">
    <source>
        <dbReference type="EMBL" id="KAK4422301.1"/>
    </source>
</evidence>
<name>A0AAE2CHD5_9LAMI</name>
<sequence>MFLQEIYTPAVRGILLMLCMISKLKFLHDFRLDVHIHDYLLKRGLKVSAEGFKSEARVIPDFNAIDSPAGFLFDLWSVFWDASNRRTTEVDTDAASSCIEVSSNS</sequence>
<proteinExistence type="predicted"/>
<accession>A0AAE2CHD5</accession>
<evidence type="ECO:0000313" key="2">
    <source>
        <dbReference type="Proteomes" id="UP001293254"/>
    </source>
</evidence>
<dbReference type="PANTHER" id="PTHR44376:SF5">
    <property type="entry name" value="TRANSCRIPTIONAL COREPRESSOR LEUNIG ISOFORM X1"/>
    <property type="match status" value="1"/>
</dbReference>
<dbReference type="EMBL" id="JACGWO010000007">
    <property type="protein sequence ID" value="KAK4422301.1"/>
    <property type="molecule type" value="Genomic_DNA"/>
</dbReference>
<dbReference type="AlphaFoldDB" id="A0AAE2CHD5"/>
<protein>
    <submittedName>
        <fullName evidence="1">Transcriptional corepressor LEUNIG</fullName>
    </submittedName>
</protein>
<comment type="caution">
    <text evidence="1">The sequence shown here is derived from an EMBL/GenBank/DDBJ whole genome shotgun (WGS) entry which is preliminary data.</text>
</comment>
<dbReference type="Proteomes" id="UP001293254">
    <property type="component" value="Unassembled WGS sequence"/>
</dbReference>